<accession>A0A6A5RXR2</accession>
<dbReference type="PROSITE" id="PS51253">
    <property type="entry name" value="HTH_CENPB"/>
    <property type="match status" value="1"/>
</dbReference>
<dbReference type="GO" id="GO:0003677">
    <property type="term" value="F:DNA binding"/>
    <property type="evidence" value="ECO:0007669"/>
    <property type="project" value="UniProtKB-KW"/>
</dbReference>
<keyword evidence="4" id="KW-1185">Reference proteome</keyword>
<dbReference type="GeneID" id="54353127"/>
<evidence type="ECO:0000313" key="3">
    <source>
        <dbReference type="EMBL" id="KAF1931086.1"/>
    </source>
</evidence>
<name>A0A6A5RXR2_9PLEO</name>
<evidence type="ECO:0000313" key="4">
    <source>
        <dbReference type="Proteomes" id="UP000800082"/>
    </source>
</evidence>
<keyword evidence="1" id="KW-0238">DNA-binding</keyword>
<dbReference type="OrthoDB" id="3942738at2759"/>
<feature type="non-terminal residue" evidence="3">
    <location>
        <position position="1"/>
    </location>
</feature>
<evidence type="ECO:0000259" key="2">
    <source>
        <dbReference type="PROSITE" id="PS51253"/>
    </source>
</evidence>
<dbReference type="RefSeq" id="XP_033451334.1">
    <property type="nucleotide sequence ID" value="XM_033595460.1"/>
</dbReference>
<organism evidence="3 4">
    <name type="scientific">Didymella exigua CBS 183.55</name>
    <dbReference type="NCBI Taxonomy" id="1150837"/>
    <lineage>
        <taxon>Eukaryota</taxon>
        <taxon>Fungi</taxon>
        <taxon>Dikarya</taxon>
        <taxon>Ascomycota</taxon>
        <taxon>Pezizomycotina</taxon>
        <taxon>Dothideomycetes</taxon>
        <taxon>Pleosporomycetidae</taxon>
        <taxon>Pleosporales</taxon>
        <taxon>Pleosporineae</taxon>
        <taxon>Didymellaceae</taxon>
        <taxon>Didymella</taxon>
    </lineage>
</organism>
<dbReference type="EMBL" id="ML978961">
    <property type="protein sequence ID" value="KAF1931086.1"/>
    <property type="molecule type" value="Genomic_DNA"/>
</dbReference>
<dbReference type="AlphaFoldDB" id="A0A6A5RXR2"/>
<reference evidence="3" key="1">
    <citation type="journal article" date="2020" name="Stud. Mycol.">
        <title>101 Dothideomycetes genomes: a test case for predicting lifestyles and emergence of pathogens.</title>
        <authorList>
            <person name="Haridas S."/>
            <person name="Albert R."/>
            <person name="Binder M."/>
            <person name="Bloem J."/>
            <person name="Labutti K."/>
            <person name="Salamov A."/>
            <person name="Andreopoulos B."/>
            <person name="Baker S."/>
            <person name="Barry K."/>
            <person name="Bills G."/>
            <person name="Bluhm B."/>
            <person name="Cannon C."/>
            <person name="Castanera R."/>
            <person name="Culley D."/>
            <person name="Daum C."/>
            <person name="Ezra D."/>
            <person name="Gonzalez J."/>
            <person name="Henrissat B."/>
            <person name="Kuo A."/>
            <person name="Liang C."/>
            <person name="Lipzen A."/>
            <person name="Lutzoni F."/>
            <person name="Magnuson J."/>
            <person name="Mondo S."/>
            <person name="Nolan M."/>
            <person name="Ohm R."/>
            <person name="Pangilinan J."/>
            <person name="Park H.-J."/>
            <person name="Ramirez L."/>
            <person name="Alfaro M."/>
            <person name="Sun H."/>
            <person name="Tritt A."/>
            <person name="Yoshinaga Y."/>
            <person name="Zwiers L.-H."/>
            <person name="Turgeon B."/>
            <person name="Goodwin S."/>
            <person name="Spatafora J."/>
            <person name="Crous P."/>
            <person name="Grigoriev I."/>
        </authorList>
    </citation>
    <scope>NUCLEOTIDE SEQUENCE</scope>
    <source>
        <strain evidence="3">CBS 183.55</strain>
    </source>
</reference>
<feature type="domain" description="HTH CENPB-type" evidence="2">
    <location>
        <begin position="23"/>
        <end position="88"/>
    </location>
</feature>
<dbReference type="Proteomes" id="UP000800082">
    <property type="component" value="Unassembled WGS sequence"/>
</dbReference>
<evidence type="ECO:0000256" key="1">
    <source>
        <dbReference type="ARBA" id="ARBA00023125"/>
    </source>
</evidence>
<sequence length="88" mass="10377">KKYGCNQSTLLRWHHGVCASRAQVYAEQQHLNTTQENELVKYIDALCKHSLPPTREIVRNFAAEILKQYVKKCWSDRFIEQLHIHLLS</sequence>
<gene>
    <name evidence="3" type="ORF">M421DRAFT_57035</name>
</gene>
<dbReference type="InterPro" id="IPR006600">
    <property type="entry name" value="HTH_CenpB_DNA-bd_dom"/>
</dbReference>
<proteinExistence type="predicted"/>
<protein>
    <recommendedName>
        <fullName evidence="2">HTH CENPB-type domain-containing protein</fullName>
    </recommendedName>
</protein>